<sequence>HLKKILPLLLVMEIQIRNLEPTGTDDFDHVFDVFQTKITEVVLSLRILAIAHVIEFFYNVINFHNAY</sequence>
<feature type="non-terminal residue" evidence="1">
    <location>
        <position position="67"/>
    </location>
</feature>
<reference evidence="1" key="2">
    <citation type="submission" date="2023-05" db="EMBL/GenBank/DDBJ databases">
        <authorList>
            <person name="Fouks B."/>
        </authorList>
    </citation>
    <scope>NUCLEOTIDE SEQUENCE</scope>
    <source>
        <strain evidence="1">Stay&amp;Tobe</strain>
        <tissue evidence="1">Testes</tissue>
    </source>
</reference>
<proteinExistence type="predicted"/>
<name>A0AAD7ZJC2_DIPPU</name>
<evidence type="ECO:0000313" key="1">
    <source>
        <dbReference type="EMBL" id="KAJ9581628.1"/>
    </source>
</evidence>
<dbReference type="Proteomes" id="UP001233999">
    <property type="component" value="Unassembled WGS sequence"/>
</dbReference>
<protein>
    <submittedName>
        <fullName evidence="1">Uncharacterized protein</fullName>
    </submittedName>
</protein>
<feature type="non-terminal residue" evidence="1">
    <location>
        <position position="1"/>
    </location>
</feature>
<evidence type="ECO:0000313" key="2">
    <source>
        <dbReference type="Proteomes" id="UP001233999"/>
    </source>
</evidence>
<dbReference type="EMBL" id="JASPKZ010007878">
    <property type="protein sequence ID" value="KAJ9581628.1"/>
    <property type="molecule type" value="Genomic_DNA"/>
</dbReference>
<dbReference type="AlphaFoldDB" id="A0AAD7ZJC2"/>
<organism evidence="1 2">
    <name type="scientific">Diploptera punctata</name>
    <name type="common">Pacific beetle cockroach</name>
    <dbReference type="NCBI Taxonomy" id="6984"/>
    <lineage>
        <taxon>Eukaryota</taxon>
        <taxon>Metazoa</taxon>
        <taxon>Ecdysozoa</taxon>
        <taxon>Arthropoda</taxon>
        <taxon>Hexapoda</taxon>
        <taxon>Insecta</taxon>
        <taxon>Pterygota</taxon>
        <taxon>Neoptera</taxon>
        <taxon>Polyneoptera</taxon>
        <taxon>Dictyoptera</taxon>
        <taxon>Blattodea</taxon>
        <taxon>Blaberoidea</taxon>
        <taxon>Blaberidae</taxon>
        <taxon>Diplopterinae</taxon>
        <taxon>Diploptera</taxon>
    </lineage>
</organism>
<keyword evidence="2" id="KW-1185">Reference proteome</keyword>
<reference evidence="1" key="1">
    <citation type="journal article" date="2023" name="IScience">
        <title>Live-bearing cockroach genome reveals convergent evolutionary mechanisms linked to viviparity in insects and beyond.</title>
        <authorList>
            <person name="Fouks B."/>
            <person name="Harrison M.C."/>
            <person name="Mikhailova A.A."/>
            <person name="Marchal E."/>
            <person name="English S."/>
            <person name="Carruthers M."/>
            <person name="Jennings E.C."/>
            <person name="Chiamaka E.L."/>
            <person name="Frigard R.A."/>
            <person name="Pippel M."/>
            <person name="Attardo G.M."/>
            <person name="Benoit J.B."/>
            <person name="Bornberg-Bauer E."/>
            <person name="Tobe S.S."/>
        </authorList>
    </citation>
    <scope>NUCLEOTIDE SEQUENCE</scope>
    <source>
        <strain evidence="1">Stay&amp;Tobe</strain>
    </source>
</reference>
<gene>
    <name evidence="1" type="ORF">L9F63_023211</name>
</gene>
<comment type="caution">
    <text evidence="1">The sequence shown here is derived from an EMBL/GenBank/DDBJ whole genome shotgun (WGS) entry which is preliminary data.</text>
</comment>
<accession>A0AAD7ZJC2</accession>